<dbReference type="InterPro" id="IPR046253">
    <property type="entry name" value="DUF6286"/>
</dbReference>
<dbReference type="RefSeq" id="WP_378201066.1">
    <property type="nucleotide sequence ID" value="NZ_JBHMBK010000028.1"/>
</dbReference>
<sequence length="175" mass="18236">MKRRPRRSVPALLSAVVLLGLCVLVAVSAIQRLLGERAWISYDTVAATLHDLRWTDVATAVAGGVLALAGVVLLLAAILPGAATVLPLAGRFDSGVARGGYRTTLRTAAAGVDGVAAARVKLGRRRVKVCVDTARTRPDGLADAVRAAVADRLDRIGPATHPAVAVRVRAPRRTT</sequence>
<organism evidence="3 4">
    <name type="scientific">Amycolatopsis plumensis</name>
    <dbReference type="NCBI Taxonomy" id="236508"/>
    <lineage>
        <taxon>Bacteria</taxon>
        <taxon>Bacillati</taxon>
        <taxon>Actinomycetota</taxon>
        <taxon>Actinomycetes</taxon>
        <taxon>Pseudonocardiales</taxon>
        <taxon>Pseudonocardiaceae</taxon>
        <taxon>Amycolatopsis</taxon>
    </lineage>
</organism>
<reference evidence="3 4" key="1">
    <citation type="submission" date="2024-09" db="EMBL/GenBank/DDBJ databases">
        <authorList>
            <person name="Sun Q."/>
            <person name="Mori K."/>
        </authorList>
    </citation>
    <scope>NUCLEOTIDE SEQUENCE [LARGE SCALE GENOMIC DNA]</scope>
    <source>
        <strain evidence="3 4">JCM 13852</strain>
    </source>
</reference>
<protein>
    <submittedName>
        <fullName evidence="3">DUF6286 domain-containing protein</fullName>
    </submittedName>
</protein>
<feature type="domain" description="DUF6286" evidence="2">
    <location>
        <begin position="68"/>
        <end position="169"/>
    </location>
</feature>
<evidence type="ECO:0000256" key="1">
    <source>
        <dbReference type="SAM" id="Phobius"/>
    </source>
</evidence>
<evidence type="ECO:0000259" key="2">
    <source>
        <dbReference type="Pfam" id="PF19803"/>
    </source>
</evidence>
<dbReference type="Proteomes" id="UP001589535">
    <property type="component" value="Unassembled WGS sequence"/>
</dbReference>
<comment type="caution">
    <text evidence="3">The sequence shown here is derived from an EMBL/GenBank/DDBJ whole genome shotgun (WGS) entry which is preliminary data.</text>
</comment>
<evidence type="ECO:0000313" key="3">
    <source>
        <dbReference type="EMBL" id="MFB9688663.1"/>
    </source>
</evidence>
<gene>
    <name evidence="3" type="ORF">ACFFTO_31190</name>
</gene>
<evidence type="ECO:0000313" key="4">
    <source>
        <dbReference type="Proteomes" id="UP001589535"/>
    </source>
</evidence>
<dbReference type="Pfam" id="PF19803">
    <property type="entry name" value="DUF6286"/>
    <property type="match status" value="1"/>
</dbReference>
<keyword evidence="4" id="KW-1185">Reference proteome</keyword>
<accession>A0ABV5UB95</accession>
<feature type="transmembrane region" description="Helical" evidence="1">
    <location>
        <begin position="57"/>
        <end position="79"/>
    </location>
</feature>
<keyword evidence="1" id="KW-0812">Transmembrane</keyword>
<dbReference type="EMBL" id="JBHMBK010000028">
    <property type="protein sequence ID" value="MFB9688663.1"/>
    <property type="molecule type" value="Genomic_DNA"/>
</dbReference>
<keyword evidence="1" id="KW-0472">Membrane</keyword>
<name>A0ABV5UB95_9PSEU</name>
<proteinExistence type="predicted"/>
<keyword evidence="1" id="KW-1133">Transmembrane helix</keyword>